<dbReference type="STRING" id="861299.J421_1385"/>
<dbReference type="EMBL" id="CP007128">
    <property type="protein sequence ID" value="AHG88922.1"/>
    <property type="molecule type" value="Genomic_DNA"/>
</dbReference>
<proteinExistence type="predicted"/>
<dbReference type="Gene3D" id="3.40.50.1240">
    <property type="entry name" value="Phosphoglycerate mutase-like"/>
    <property type="match status" value="1"/>
</dbReference>
<accession>W0REP8</accession>
<keyword evidence="1" id="KW-0732">Signal</keyword>
<dbReference type="eggNOG" id="COG2062">
    <property type="taxonomic scope" value="Bacteria"/>
</dbReference>
<feature type="chain" id="PRO_5004794009" evidence="1">
    <location>
        <begin position="22"/>
        <end position="202"/>
    </location>
</feature>
<dbReference type="HOGENOM" id="CLU_112476_1_0_0"/>
<dbReference type="OrthoDB" id="3296006at2"/>
<gene>
    <name evidence="2" type="ORF">J421_1385</name>
</gene>
<name>W0REP8_9BACT</name>
<dbReference type="InterPro" id="IPR013078">
    <property type="entry name" value="His_Pase_superF_clade-1"/>
</dbReference>
<dbReference type="Proteomes" id="UP000019151">
    <property type="component" value="Chromosome"/>
</dbReference>
<organism evidence="2 3">
    <name type="scientific">Gemmatirosa kalamazoonensis</name>
    <dbReference type="NCBI Taxonomy" id="861299"/>
    <lineage>
        <taxon>Bacteria</taxon>
        <taxon>Pseudomonadati</taxon>
        <taxon>Gemmatimonadota</taxon>
        <taxon>Gemmatimonadia</taxon>
        <taxon>Gemmatimonadales</taxon>
        <taxon>Gemmatimonadaceae</taxon>
        <taxon>Gemmatirosa</taxon>
    </lineage>
</organism>
<dbReference type="AlphaFoldDB" id="W0REP8"/>
<dbReference type="InParanoid" id="W0REP8"/>
<dbReference type="Pfam" id="PF00300">
    <property type="entry name" value="His_Phos_1"/>
    <property type="match status" value="1"/>
</dbReference>
<dbReference type="InterPro" id="IPR029033">
    <property type="entry name" value="His_PPase_superfam"/>
</dbReference>
<feature type="signal peptide" evidence="1">
    <location>
        <begin position="1"/>
        <end position="21"/>
    </location>
</feature>
<sequence length="202" mass="20117">MSRRLAPLLALAVTVVIPSYAGIAAQPVTKDATAAAPTVVVLVRHAEKAAEPATDPALTPAGEARAQALAAALADAHVDAVLSTPYARTRATAAPLAARAGLTPEIVPIGAGGAPEHAAAVAAAIRGKHRGHTVLVVEHSNTIPAVIRALGGPAMKDLCDAQYASLFVLVLPNDGGAARLVRSTYGAADPPGADACAASGMR</sequence>
<evidence type="ECO:0000313" key="2">
    <source>
        <dbReference type="EMBL" id="AHG88922.1"/>
    </source>
</evidence>
<dbReference type="SUPFAM" id="SSF53254">
    <property type="entry name" value="Phosphoglycerate mutase-like"/>
    <property type="match status" value="1"/>
</dbReference>
<protein>
    <submittedName>
        <fullName evidence="2">Phosphoglycerate mutase</fullName>
    </submittedName>
</protein>
<reference evidence="2 3" key="1">
    <citation type="journal article" date="2014" name="Genome Announc.">
        <title>Genome Sequence and Methylome of Soil Bacterium Gemmatirosa kalamazoonensis KBS708T, a Member of the Rarely Cultivated Gemmatimonadetes Phylum.</title>
        <authorList>
            <person name="Debruyn J.M."/>
            <person name="Radosevich M."/>
            <person name="Wommack K.E."/>
            <person name="Polson S.W."/>
            <person name="Hauser L.J."/>
            <person name="Fawaz M.N."/>
            <person name="Korlach J."/>
            <person name="Tsai Y.C."/>
        </authorList>
    </citation>
    <scope>NUCLEOTIDE SEQUENCE [LARGE SCALE GENOMIC DNA]</scope>
    <source>
        <strain evidence="2 3">KBS708</strain>
    </source>
</reference>
<dbReference type="KEGG" id="gba:J421_1385"/>
<dbReference type="RefSeq" id="WP_025410444.1">
    <property type="nucleotide sequence ID" value="NZ_CP007128.1"/>
</dbReference>
<dbReference type="SMART" id="SM00855">
    <property type="entry name" value="PGAM"/>
    <property type="match status" value="1"/>
</dbReference>
<keyword evidence="3" id="KW-1185">Reference proteome</keyword>
<evidence type="ECO:0000256" key="1">
    <source>
        <dbReference type="SAM" id="SignalP"/>
    </source>
</evidence>
<evidence type="ECO:0000313" key="3">
    <source>
        <dbReference type="Proteomes" id="UP000019151"/>
    </source>
</evidence>